<sequence>MEAKVASEIKEIFEVLNERIKGYEKAFNNAEAPEIKSIFEKYMLQSISFEEELRPFSTKRPEDAGTRVVGDVWRFWMDIKKALSANTDEAMINASITGEEAAIDKYQHVLRDPDLSSNLRERLEQQLIELRGAHGNLCRLRDLVKESH</sequence>
<dbReference type="RefSeq" id="WP_009577468.1">
    <property type="nucleotide sequence ID" value="NZ_AMZN01000001.1"/>
</dbReference>
<reference evidence="2 3" key="1">
    <citation type="submission" date="2012-12" db="EMBL/GenBank/DDBJ databases">
        <title>Genome assembly of Fulvivirga imtechensis AK7.</title>
        <authorList>
            <person name="Nupur N."/>
            <person name="Khatri I."/>
            <person name="Kumar R."/>
            <person name="Subramanian S."/>
            <person name="Pinnaka A."/>
        </authorList>
    </citation>
    <scope>NUCLEOTIDE SEQUENCE [LARGE SCALE GENOMIC DNA]</scope>
    <source>
        <strain evidence="2 3">AK7</strain>
    </source>
</reference>
<gene>
    <name evidence="2" type="ORF">C900_00039</name>
</gene>
<evidence type="ECO:0000313" key="3">
    <source>
        <dbReference type="Proteomes" id="UP000011135"/>
    </source>
</evidence>
<dbReference type="eggNOG" id="COG1633">
    <property type="taxonomic scope" value="Bacteria"/>
</dbReference>
<dbReference type="EMBL" id="AMZN01000001">
    <property type="protein sequence ID" value="ELR73875.1"/>
    <property type="molecule type" value="Genomic_DNA"/>
</dbReference>
<accession>L8JYK8</accession>
<proteinExistence type="predicted"/>
<dbReference type="InterPro" id="IPR011971">
    <property type="entry name" value="CHP02284"/>
</dbReference>
<dbReference type="InterPro" id="IPR019052">
    <property type="entry name" value="DUF2383"/>
</dbReference>
<evidence type="ECO:0000259" key="1">
    <source>
        <dbReference type="Pfam" id="PF09537"/>
    </source>
</evidence>
<evidence type="ECO:0000313" key="2">
    <source>
        <dbReference type="EMBL" id="ELR73875.1"/>
    </source>
</evidence>
<dbReference type="STRING" id="1237149.C900_00039"/>
<dbReference type="OrthoDB" id="282393at2"/>
<dbReference type="Proteomes" id="UP000011135">
    <property type="component" value="Unassembled WGS sequence"/>
</dbReference>
<dbReference type="Gene3D" id="1.20.1260.10">
    <property type="match status" value="1"/>
</dbReference>
<organism evidence="2 3">
    <name type="scientific">Fulvivirga imtechensis AK7</name>
    <dbReference type="NCBI Taxonomy" id="1237149"/>
    <lineage>
        <taxon>Bacteria</taxon>
        <taxon>Pseudomonadati</taxon>
        <taxon>Bacteroidota</taxon>
        <taxon>Cytophagia</taxon>
        <taxon>Cytophagales</taxon>
        <taxon>Fulvivirgaceae</taxon>
        <taxon>Fulvivirga</taxon>
    </lineage>
</organism>
<dbReference type="AlphaFoldDB" id="L8JYK8"/>
<protein>
    <recommendedName>
        <fullName evidence="1">DUF2383 domain-containing protein</fullName>
    </recommendedName>
</protein>
<dbReference type="NCBIfam" id="TIGR02284">
    <property type="entry name" value="PA2169 family four-helix-bundle protein"/>
    <property type="match status" value="1"/>
</dbReference>
<comment type="caution">
    <text evidence="2">The sequence shown here is derived from an EMBL/GenBank/DDBJ whole genome shotgun (WGS) entry which is preliminary data.</text>
</comment>
<name>L8JYK8_9BACT</name>
<dbReference type="InterPro" id="IPR012347">
    <property type="entry name" value="Ferritin-like"/>
</dbReference>
<dbReference type="Pfam" id="PF09537">
    <property type="entry name" value="DUF2383"/>
    <property type="match status" value="1"/>
</dbReference>
<keyword evidence="3" id="KW-1185">Reference proteome</keyword>
<feature type="domain" description="DUF2383" evidence="1">
    <location>
        <begin position="5"/>
        <end position="111"/>
    </location>
</feature>